<evidence type="ECO:0000313" key="3">
    <source>
        <dbReference type="Proteomes" id="UP001459277"/>
    </source>
</evidence>
<gene>
    <name evidence="2" type="ORF">SO802_035181</name>
</gene>
<reference evidence="2 3" key="1">
    <citation type="submission" date="2024-01" db="EMBL/GenBank/DDBJ databases">
        <title>A telomere-to-telomere, gap-free genome of sweet tea (Lithocarpus litseifolius).</title>
        <authorList>
            <person name="Zhou J."/>
        </authorList>
    </citation>
    <scope>NUCLEOTIDE SEQUENCE [LARGE SCALE GENOMIC DNA]</scope>
    <source>
        <strain evidence="2">Zhou-2022a</strain>
        <tissue evidence="2">Leaf</tissue>
    </source>
</reference>
<protein>
    <submittedName>
        <fullName evidence="2">Uncharacterized protein</fullName>
    </submittedName>
</protein>
<evidence type="ECO:0000256" key="1">
    <source>
        <dbReference type="SAM" id="MobiDB-lite"/>
    </source>
</evidence>
<feature type="non-terminal residue" evidence="2">
    <location>
        <position position="1"/>
    </location>
</feature>
<comment type="caution">
    <text evidence="2">The sequence shown here is derived from an EMBL/GenBank/DDBJ whole genome shotgun (WGS) entry which is preliminary data.</text>
</comment>
<accession>A0AAW2B938</accession>
<feature type="compositionally biased region" description="Basic and acidic residues" evidence="1">
    <location>
        <begin position="175"/>
        <end position="186"/>
    </location>
</feature>
<dbReference type="EMBL" id="JAZDWU010000182">
    <property type="protein sequence ID" value="KAK9981948.1"/>
    <property type="molecule type" value="Genomic_DNA"/>
</dbReference>
<sequence>VEEGGCYFLLRIVERGKYFMRSVFIGKNASQWLMNHIEHIVVGASSKQFFTYRDGDTAFTLQRSTNSSEQFFLLTKFKVGGSRRSVIIPEGKRKNVGGTGHPKFIPQVLRHNLEAQNARTFAEAVQGFHGRVEDGKQLKQLSVIVKGKMTQLGEEKMGVNQRFSGAKVGVSPMGKPDKIEEGRRDRREQRINEKAEVGEQNLANIGIRFPSLSLNAKALEKGKKSVVRSPCWSGRGLIVEVDVKRRRRVSWDRKKRGVQKLKWVTRAVECDCNKGGPKDCIWVARGSKKAEDKPIMGLGTSPRLTDTHVGPLNSVFSSPSLFEVGKSSSAGTGSLAYTPGNLDKVISRSMAELFLSEFFLSLSRAGLVDLGVNAEDEGDWAKYECLNHEIDYNGLRPTAVLEHDQSKLVVLSTKAVGDVPRASVLVEEDLGISDMGLGGKDILSVPLMTITPTGMALSAELNYGTEAVGCGNTLDVSSWVKYRLPGFSKLVGLSLSRHEKLCIALL</sequence>
<feature type="region of interest" description="Disordered" evidence="1">
    <location>
        <begin position="167"/>
        <end position="186"/>
    </location>
</feature>
<organism evidence="2 3">
    <name type="scientific">Lithocarpus litseifolius</name>
    <dbReference type="NCBI Taxonomy" id="425828"/>
    <lineage>
        <taxon>Eukaryota</taxon>
        <taxon>Viridiplantae</taxon>
        <taxon>Streptophyta</taxon>
        <taxon>Embryophyta</taxon>
        <taxon>Tracheophyta</taxon>
        <taxon>Spermatophyta</taxon>
        <taxon>Magnoliopsida</taxon>
        <taxon>eudicotyledons</taxon>
        <taxon>Gunneridae</taxon>
        <taxon>Pentapetalae</taxon>
        <taxon>rosids</taxon>
        <taxon>fabids</taxon>
        <taxon>Fagales</taxon>
        <taxon>Fagaceae</taxon>
        <taxon>Lithocarpus</taxon>
    </lineage>
</organism>
<dbReference type="AlphaFoldDB" id="A0AAW2B938"/>
<proteinExistence type="predicted"/>
<name>A0AAW2B938_9ROSI</name>
<keyword evidence="3" id="KW-1185">Reference proteome</keyword>
<evidence type="ECO:0000313" key="2">
    <source>
        <dbReference type="EMBL" id="KAK9981948.1"/>
    </source>
</evidence>
<dbReference type="Proteomes" id="UP001459277">
    <property type="component" value="Unassembled WGS sequence"/>
</dbReference>